<reference evidence="7 8" key="1">
    <citation type="submission" date="2019-09" db="EMBL/GenBank/DDBJ databases">
        <authorList>
            <person name="Chandra G."/>
            <person name="Truman W A."/>
        </authorList>
    </citation>
    <scope>NUCLEOTIDE SEQUENCE [LARGE SCALE GENOMIC DNA]</scope>
    <source>
        <strain evidence="7">PS900</strain>
    </source>
</reference>
<accession>A0A8H2NXE6</accession>
<dbReference type="NCBIfam" id="TIGR03361">
    <property type="entry name" value="VI_Rhs_Vgr"/>
    <property type="match status" value="1"/>
</dbReference>
<dbReference type="Pfam" id="PF04717">
    <property type="entry name" value="Phage_base_V"/>
    <property type="match status" value="1"/>
</dbReference>
<name>A0A8H2NXE6_PSEFL</name>
<dbReference type="InterPro" id="IPR050708">
    <property type="entry name" value="T6SS_VgrG/RHS"/>
</dbReference>
<dbReference type="Gene3D" id="2.40.50.230">
    <property type="entry name" value="Gp5 N-terminal domain"/>
    <property type="match status" value="1"/>
</dbReference>
<dbReference type="InterPro" id="IPR006531">
    <property type="entry name" value="Gp5/Vgr_OB"/>
</dbReference>
<evidence type="ECO:0000313" key="7">
    <source>
        <dbReference type="EMBL" id="VVO62602.1"/>
    </source>
</evidence>
<feature type="region of interest" description="Disordered" evidence="4">
    <location>
        <begin position="691"/>
        <end position="718"/>
    </location>
</feature>
<dbReference type="NCBIfam" id="TIGR01646">
    <property type="entry name" value="vgr_GE"/>
    <property type="match status" value="1"/>
</dbReference>
<dbReference type="SUPFAM" id="SSF69255">
    <property type="entry name" value="gp5 N-terminal domain-like"/>
    <property type="match status" value="1"/>
</dbReference>
<dbReference type="SUPFAM" id="SSF69349">
    <property type="entry name" value="Phage fibre proteins"/>
    <property type="match status" value="1"/>
</dbReference>
<evidence type="ECO:0000256" key="4">
    <source>
        <dbReference type="SAM" id="MobiDB-lite"/>
    </source>
</evidence>
<dbReference type="InterPro" id="IPR017847">
    <property type="entry name" value="T6SS_RhsGE_Vgr_subset"/>
</dbReference>
<dbReference type="Gene3D" id="3.55.50.10">
    <property type="entry name" value="Baseplate protein-like domains"/>
    <property type="match status" value="1"/>
</dbReference>
<dbReference type="RefSeq" id="WP_191624876.1">
    <property type="nucleotide sequence ID" value="NZ_CABVIE010000002.1"/>
</dbReference>
<dbReference type="EC" id="6.3.2.-" evidence="7"/>
<organism evidence="7 8">
    <name type="scientific">Pseudomonas fluorescens</name>
    <dbReference type="NCBI Taxonomy" id="294"/>
    <lineage>
        <taxon>Bacteria</taxon>
        <taxon>Pseudomonadati</taxon>
        <taxon>Pseudomonadota</taxon>
        <taxon>Gammaproteobacteria</taxon>
        <taxon>Pseudomonadales</taxon>
        <taxon>Pseudomonadaceae</taxon>
        <taxon>Pseudomonas</taxon>
    </lineage>
</organism>
<feature type="domain" description="Gp5/Type VI secretion system Vgr C-terminal trimerisation" evidence="6">
    <location>
        <begin position="464"/>
        <end position="556"/>
    </location>
</feature>
<dbReference type="InterPro" id="IPR006533">
    <property type="entry name" value="T6SS_Vgr_RhsGE"/>
</dbReference>
<dbReference type="Gene3D" id="4.10.220.110">
    <property type="match status" value="1"/>
</dbReference>
<feature type="compositionally biased region" description="Polar residues" evidence="4">
    <location>
        <begin position="691"/>
        <end position="705"/>
    </location>
</feature>
<dbReference type="Pfam" id="PF05954">
    <property type="entry name" value="Phage_GPD"/>
    <property type="match status" value="1"/>
</dbReference>
<comment type="subcellular location">
    <subcellularLocation>
        <location evidence="1">Secreted</location>
    </subcellularLocation>
</comment>
<dbReference type="Pfam" id="PF22178">
    <property type="entry name" value="Gp5_trimer_C"/>
    <property type="match status" value="1"/>
</dbReference>
<comment type="caution">
    <text evidence="7">The sequence shown here is derived from an EMBL/GenBank/DDBJ whole genome shotgun (WGS) entry which is preliminary data.</text>
</comment>
<dbReference type="InterPro" id="IPR054030">
    <property type="entry name" value="Gp5_Vgr_C"/>
</dbReference>
<dbReference type="GO" id="GO:0016874">
    <property type="term" value="F:ligase activity"/>
    <property type="evidence" value="ECO:0007669"/>
    <property type="project" value="UniProtKB-KW"/>
</dbReference>
<keyword evidence="7" id="KW-0436">Ligase</keyword>
<evidence type="ECO:0000313" key="8">
    <source>
        <dbReference type="Proteomes" id="UP000325723"/>
    </source>
</evidence>
<proteinExistence type="inferred from homology"/>
<evidence type="ECO:0000259" key="6">
    <source>
        <dbReference type="Pfam" id="PF22178"/>
    </source>
</evidence>
<evidence type="ECO:0000259" key="5">
    <source>
        <dbReference type="Pfam" id="PF04717"/>
    </source>
</evidence>
<comment type="similarity">
    <text evidence="2">Belongs to the VgrG protein family.</text>
</comment>
<evidence type="ECO:0000256" key="3">
    <source>
        <dbReference type="ARBA" id="ARBA00022525"/>
    </source>
</evidence>
<dbReference type="AlphaFoldDB" id="A0A8H2NXE6"/>
<dbReference type="SUPFAM" id="SSF69279">
    <property type="entry name" value="Phage tail proteins"/>
    <property type="match status" value="2"/>
</dbReference>
<dbReference type="PANTHER" id="PTHR32305">
    <property type="match status" value="1"/>
</dbReference>
<sequence length="718" mass="80504">MPYSQQSRPYIFSSPLGADLMLQSFSGREALSQLFSFTLELRSERDDIDVVELLRQKATLSLDLDNGAERYWSGEIASFTRSGQSQRFTHYRCELVPPLWFLLHHQDTRHFQQLSVPDIINQVFAEFSFHDYETRLDNPHKALEYCTQFQETSADFLARLMEQDGIHYFFEYEKTLCKLILCDNADHYQPLSTSPVRFHYSDVIQEDDCISALQRRHSLRTGRIVMRDFNFERPHNDMQVSVDTLSHKGDNQPFERFLYATGYDKREDGERLARLMMEAEETRHETLFGQSNVRLLTPGYRCTLIDHPVDQMNTEYLITSVEHQGCNNLDVDSAARYSNSFSVIPLKVPFRSPLATRKQRIHGPQTAFVVGPKGEEIHTDAYGRVRVQFHWDRRGHFDERSSCWARVAQAWAGNGWGAFFLPRVGQEVLVSFLEGDPDRPIITGCLFNGVNLPPYALPQHQSRSTLKTLSTPGGGGGNELHFEDRKGEEEIFIHGERDLNVLVKQTINEQANERAMKITANHSTSTGGNWTLETKGKTQITCEDAYSLNARQDIVQASQANLTLLGQAGIEIGSDSTVTIEAKTSISLKVGGSFIVLSPAGIDISGPLVRINSGGSPSAVTTTAQAALKQLFPQLTAAFGEVTHIEGSDRTPDYQSTTAPLNAIERLKQDPNAYVDARAAGASLETTTVAQSQGSAEQQVQSQALRNAARSGQPFVEH</sequence>
<evidence type="ECO:0000256" key="1">
    <source>
        <dbReference type="ARBA" id="ARBA00004613"/>
    </source>
</evidence>
<dbReference type="Gene3D" id="2.30.110.50">
    <property type="match status" value="1"/>
</dbReference>
<feature type="domain" description="Gp5/Type VI secretion system Vgr protein OB-fold" evidence="5">
    <location>
        <begin position="379"/>
        <end position="447"/>
    </location>
</feature>
<dbReference type="EMBL" id="CABVIE010000002">
    <property type="protein sequence ID" value="VVO62602.1"/>
    <property type="molecule type" value="Genomic_DNA"/>
</dbReference>
<dbReference type="Proteomes" id="UP000325723">
    <property type="component" value="Unassembled WGS sequence"/>
</dbReference>
<dbReference type="InterPro" id="IPR037026">
    <property type="entry name" value="Vgr_OB-fold_dom_sf"/>
</dbReference>
<dbReference type="GO" id="GO:0005576">
    <property type="term" value="C:extracellular region"/>
    <property type="evidence" value="ECO:0007669"/>
    <property type="project" value="UniProtKB-SubCell"/>
</dbReference>
<protein>
    <submittedName>
        <fullName evidence="7">Actin cross-linking toxin VgrG1</fullName>
        <ecNumber evidence="7">6.3.2.-</ecNumber>
    </submittedName>
</protein>
<dbReference type="PANTHER" id="PTHR32305:SF15">
    <property type="entry name" value="PROTEIN RHSA-RELATED"/>
    <property type="match status" value="1"/>
</dbReference>
<keyword evidence="3" id="KW-0964">Secreted</keyword>
<evidence type="ECO:0000256" key="2">
    <source>
        <dbReference type="ARBA" id="ARBA00005558"/>
    </source>
</evidence>
<gene>
    <name evidence="7" type="primary">vgrG1_1</name>
    <name evidence="7" type="ORF">PS900_00878</name>
</gene>